<evidence type="ECO:0000313" key="8">
    <source>
        <dbReference type="Proteomes" id="UP000001567"/>
    </source>
</evidence>
<dbReference type="Proteomes" id="UP000001567">
    <property type="component" value="Chromosome"/>
</dbReference>
<dbReference type="PROSITE" id="PS51296">
    <property type="entry name" value="RIESKE"/>
    <property type="match status" value="1"/>
</dbReference>
<dbReference type="HOGENOM" id="CLU_055690_7_0_2"/>
<dbReference type="PhylomeDB" id="A4WIA3"/>
<sequence>MVRVAVAKVSELPDKQPVPRTVGTRALVVVRDGKTVYVCDGVCPHGRWLLSLGAYGSGKLTCRGHGAVYDLATGEGSLNGYPLHIRSYRAEVVGDEVYIDI</sequence>
<name>A4WIA3_PYRAR</name>
<dbReference type="Gene3D" id="2.102.10.10">
    <property type="entry name" value="Rieske [2Fe-2S] iron-sulphur domain"/>
    <property type="match status" value="1"/>
</dbReference>
<accession>A4WIA3</accession>
<dbReference type="InterPro" id="IPR017941">
    <property type="entry name" value="Rieske_2Fe-2S"/>
</dbReference>
<keyword evidence="1" id="KW-0001">2Fe-2S</keyword>
<evidence type="ECO:0000256" key="4">
    <source>
        <dbReference type="ARBA" id="ARBA00023014"/>
    </source>
</evidence>
<evidence type="ECO:0000256" key="1">
    <source>
        <dbReference type="ARBA" id="ARBA00022714"/>
    </source>
</evidence>
<dbReference type="STRING" id="340102.Pars_0525"/>
<dbReference type="GO" id="GO:0051537">
    <property type="term" value="F:2 iron, 2 sulfur cluster binding"/>
    <property type="evidence" value="ECO:0007669"/>
    <property type="project" value="UniProtKB-KW"/>
</dbReference>
<evidence type="ECO:0000313" key="7">
    <source>
        <dbReference type="EMBL" id="ABP50120.1"/>
    </source>
</evidence>
<reference evidence="7 8" key="1">
    <citation type="submission" date="2007-04" db="EMBL/GenBank/DDBJ databases">
        <title>Complete sequence of Pyrobaculum arsenaticum DSM 13514.</title>
        <authorList>
            <consortium name="US DOE Joint Genome Institute"/>
            <person name="Copeland A."/>
            <person name="Lucas S."/>
            <person name="Lapidus A."/>
            <person name="Barry K."/>
            <person name="Glavina del Rio T."/>
            <person name="Dalin E."/>
            <person name="Tice H."/>
            <person name="Pitluck S."/>
            <person name="Chain P."/>
            <person name="Malfatti S."/>
            <person name="Shin M."/>
            <person name="Vergez L."/>
            <person name="Schmutz J."/>
            <person name="Larimer F."/>
            <person name="Land M."/>
            <person name="Hauser L."/>
            <person name="Kyrpides N."/>
            <person name="Mikhailova N."/>
            <person name="Cozen A.E."/>
            <person name="Fitz-Gibbon S.T."/>
            <person name="House C.H."/>
            <person name="Saltikov C."/>
            <person name="Lowe T.M."/>
            <person name="Richardson P."/>
        </authorList>
    </citation>
    <scope>NUCLEOTIDE SEQUENCE [LARGE SCALE GENOMIC DNA]</scope>
    <source>
        <strain evidence="8">ATCC 700994 / DSM 13514 / JCM 11321 / PZ6</strain>
    </source>
</reference>
<evidence type="ECO:0000256" key="5">
    <source>
        <dbReference type="ARBA" id="ARBA00034078"/>
    </source>
</evidence>
<dbReference type="GO" id="GO:0046872">
    <property type="term" value="F:metal ion binding"/>
    <property type="evidence" value="ECO:0007669"/>
    <property type="project" value="UniProtKB-KW"/>
</dbReference>
<dbReference type="InterPro" id="IPR036922">
    <property type="entry name" value="Rieske_2Fe-2S_sf"/>
</dbReference>
<evidence type="ECO:0000256" key="2">
    <source>
        <dbReference type="ARBA" id="ARBA00022723"/>
    </source>
</evidence>
<organism evidence="7 8">
    <name type="scientific">Pyrobaculum arsenaticum (strain DSM 13514 / JCM 11321 / PZ6)</name>
    <dbReference type="NCBI Taxonomy" id="340102"/>
    <lineage>
        <taxon>Archaea</taxon>
        <taxon>Thermoproteota</taxon>
        <taxon>Thermoprotei</taxon>
        <taxon>Thermoproteales</taxon>
        <taxon>Thermoproteaceae</taxon>
        <taxon>Pyrobaculum</taxon>
    </lineage>
</organism>
<dbReference type="SUPFAM" id="SSF50022">
    <property type="entry name" value="ISP domain"/>
    <property type="match status" value="1"/>
</dbReference>
<dbReference type="PANTHER" id="PTHR21496">
    <property type="entry name" value="FERREDOXIN-RELATED"/>
    <property type="match status" value="1"/>
</dbReference>
<proteinExistence type="predicted"/>
<keyword evidence="3" id="KW-0408">Iron</keyword>
<dbReference type="AlphaFoldDB" id="A4WIA3"/>
<dbReference type="KEGG" id="pas:Pars_0525"/>
<evidence type="ECO:0000259" key="6">
    <source>
        <dbReference type="PROSITE" id="PS51296"/>
    </source>
</evidence>
<dbReference type="EMBL" id="CP000660">
    <property type="protein sequence ID" value="ABP50120.1"/>
    <property type="molecule type" value="Genomic_DNA"/>
</dbReference>
<dbReference type="OrthoDB" id="6837at2157"/>
<protein>
    <submittedName>
        <fullName evidence="7">Rieske (2Fe-2S) domain protein</fullName>
    </submittedName>
</protein>
<gene>
    <name evidence="7" type="ordered locus">Pars_0525</name>
</gene>
<comment type="cofactor">
    <cofactor evidence="5">
        <name>[2Fe-2S] cluster</name>
        <dbReference type="ChEBI" id="CHEBI:190135"/>
    </cofactor>
</comment>
<feature type="domain" description="Rieske" evidence="6">
    <location>
        <begin position="4"/>
        <end position="99"/>
    </location>
</feature>
<dbReference type="PANTHER" id="PTHR21496:SF0">
    <property type="entry name" value="RIESKE DOMAIN-CONTAINING PROTEIN"/>
    <property type="match status" value="1"/>
</dbReference>
<evidence type="ECO:0000256" key="3">
    <source>
        <dbReference type="ARBA" id="ARBA00023004"/>
    </source>
</evidence>
<dbReference type="RefSeq" id="WP_011900027.1">
    <property type="nucleotide sequence ID" value="NC_009376.1"/>
</dbReference>
<dbReference type="GeneID" id="5055995"/>
<keyword evidence="4" id="KW-0411">Iron-sulfur</keyword>
<keyword evidence="2" id="KW-0479">Metal-binding</keyword>
<dbReference type="Pfam" id="PF00355">
    <property type="entry name" value="Rieske"/>
    <property type="match status" value="1"/>
</dbReference>